<proteinExistence type="predicted"/>
<dbReference type="InterPro" id="IPR029068">
    <property type="entry name" value="Glyas_Bleomycin-R_OHBP_Dase"/>
</dbReference>
<dbReference type="PANTHER" id="PTHR34109:SF1">
    <property type="entry name" value="VOC DOMAIN-CONTAINING PROTEIN"/>
    <property type="match status" value="1"/>
</dbReference>
<dbReference type="Pfam" id="PF00903">
    <property type="entry name" value="Glyoxalase"/>
    <property type="match status" value="1"/>
</dbReference>
<dbReference type="InterPro" id="IPR004360">
    <property type="entry name" value="Glyas_Fos-R_dOase_dom"/>
</dbReference>
<keyword evidence="4" id="KW-1185">Reference proteome</keyword>
<evidence type="ECO:0000313" key="3">
    <source>
        <dbReference type="EMBL" id="GAA3884975.1"/>
    </source>
</evidence>
<dbReference type="Gene3D" id="3.30.720.110">
    <property type="match status" value="1"/>
</dbReference>
<dbReference type="EMBL" id="BAAAZA010000020">
    <property type="protein sequence ID" value="GAA3884975.1"/>
    <property type="molecule type" value="Genomic_DNA"/>
</dbReference>
<reference evidence="4" key="1">
    <citation type="journal article" date="2019" name="Int. J. Syst. Evol. Microbiol.">
        <title>The Global Catalogue of Microorganisms (GCM) 10K type strain sequencing project: providing services to taxonomists for standard genome sequencing and annotation.</title>
        <authorList>
            <consortium name="The Broad Institute Genomics Platform"/>
            <consortium name="The Broad Institute Genome Sequencing Center for Infectious Disease"/>
            <person name="Wu L."/>
            <person name="Ma J."/>
        </authorList>
    </citation>
    <scope>NUCLEOTIDE SEQUENCE [LARGE SCALE GENOMIC DNA]</scope>
    <source>
        <strain evidence="4">JCM 16578</strain>
    </source>
</reference>
<evidence type="ECO:0000259" key="2">
    <source>
        <dbReference type="Pfam" id="PF00903"/>
    </source>
</evidence>
<evidence type="ECO:0000256" key="1">
    <source>
        <dbReference type="SAM" id="MobiDB-lite"/>
    </source>
</evidence>
<accession>A0ABP7KQQ4</accession>
<dbReference type="Proteomes" id="UP001501563">
    <property type="component" value="Unassembled WGS sequence"/>
</dbReference>
<feature type="domain" description="Glyoxalase/fosfomycin resistance/dioxygenase" evidence="2">
    <location>
        <begin position="4"/>
        <end position="76"/>
    </location>
</feature>
<gene>
    <name evidence="3" type="ORF">GCM10022207_60350</name>
</gene>
<organism evidence="3 4">
    <name type="scientific">Streptomyces lannensis</name>
    <dbReference type="NCBI Taxonomy" id="766498"/>
    <lineage>
        <taxon>Bacteria</taxon>
        <taxon>Bacillati</taxon>
        <taxon>Actinomycetota</taxon>
        <taxon>Actinomycetes</taxon>
        <taxon>Kitasatosporales</taxon>
        <taxon>Streptomycetaceae</taxon>
        <taxon>Streptomyces</taxon>
    </lineage>
</organism>
<name>A0ABP7KQQ4_9ACTN</name>
<dbReference type="PANTHER" id="PTHR34109">
    <property type="entry name" value="BNAUNNG04460D PROTEIN-RELATED"/>
    <property type="match status" value="1"/>
</dbReference>
<feature type="region of interest" description="Disordered" evidence="1">
    <location>
        <begin position="109"/>
        <end position="128"/>
    </location>
</feature>
<comment type="caution">
    <text evidence="3">The sequence shown here is derived from an EMBL/GenBank/DDBJ whole genome shotgun (WGS) entry which is preliminary data.</text>
</comment>
<evidence type="ECO:0000313" key="4">
    <source>
        <dbReference type="Proteomes" id="UP001501563"/>
    </source>
</evidence>
<sequence length="128" mass="14099">MIGHGEIRVGDTVVPAFDRHADWPAMRSLLRVFATDADKAFSQAVAAGFRVVTAMADDAFGQRGGRVKDPFGNIWRVVSRVEEVSDDEIWKRLQDPVYAEAMRAAQETLDAELGGRRRRGSSAPVKPS</sequence>
<protein>
    <recommendedName>
        <fullName evidence="2">Glyoxalase/fosfomycin resistance/dioxygenase domain-containing protein</fullName>
    </recommendedName>
</protein>
<dbReference type="SUPFAM" id="SSF54593">
    <property type="entry name" value="Glyoxalase/Bleomycin resistance protein/Dihydroxybiphenyl dioxygenase"/>
    <property type="match status" value="1"/>
</dbReference>